<accession>A0A223LIR9</accession>
<dbReference type="Proteomes" id="UP000222624">
    <property type="component" value="Genome"/>
</dbReference>
<evidence type="ECO:0000313" key="2">
    <source>
        <dbReference type="Proteomes" id="UP000222624"/>
    </source>
</evidence>
<gene>
    <name evidence="1" type="ORF">JOAD_162</name>
</gene>
<protein>
    <submittedName>
        <fullName evidence="1">Uncharacterized protein</fullName>
    </submittedName>
</protein>
<dbReference type="EMBL" id="MF459647">
    <property type="protein sequence ID" value="ASU03753.1"/>
    <property type="molecule type" value="Genomic_DNA"/>
</dbReference>
<evidence type="ECO:0000313" key="1">
    <source>
        <dbReference type="EMBL" id="ASU03753.1"/>
    </source>
</evidence>
<organism evidence="1 2">
    <name type="scientific">Erwinia phage vB_EamM_Joad</name>
    <dbReference type="NCBI Taxonomy" id="2026081"/>
    <lineage>
        <taxon>Viruses</taxon>
        <taxon>Duplodnaviria</taxon>
        <taxon>Heunggongvirae</taxon>
        <taxon>Uroviricota</taxon>
        <taxon>Caudoviricetes</taxon>
        <taxon>Chimalliviridae</taxon>
        <taxon>Risingsunvirus</taxon>
        <taxon>Risingsunvirus risingsun</taxon>
    </lineage>
</organism>
<name>A0A223LIR9_9CAUD</name>
<proteinExistence type="predicted"/>
<sequence>MSEIKIEQKLSKQHSADMQAQYKNGVVYILSKRPDDNKCVADLIAGKAKRIMFLHSKLVVHAEVLNNADIDMKGKFKVSKLDDGFAIHPL</sequence>
<reference evidence="2" key="1">
    <citation type="submission" date="2017-07" db="EMBL/GenBank/DDBJ databases">
        <authorList>
            <person name="Bickmore M.X."/>
            <person name="Vaden K."/>
            <person name="Brady T.S."/>
            <person name="Tateoka O.B."/>
            <person name="Carter J.L."/>
            <person name="Pape J.A."/>
            <person name="Robinson D.M."/>
            <person name="Russell K.A."/>
            <person name="Staley L.A."/>
            <person name="Stettler J.M."/>
            <person name="Townsend M.H."/>
            <person name="Wienclaw T."/>
            <person name="Williamson T.L."/>
            <person name="Kruger J.L."/>
            <person name="Berg J.A."/>
            <person name="Sharma R."/>
            <person name="Payne A.M."/>
            <person name="Fajardo C.P."/>
            <person name="Breakwell D.P."/>
            <person name="Hope S."/>
            <person name="Grose J.H."/>
        </authorList>
    </citation>
    <scope>NUCLEOTIDE SEQUENCE [LARGE SCALE GENOMIC DNA]</scope>
</reference>